<protein>
    <recommendedName>
        <fullName evidence="1">KIB1-4 beta-propeller domain-containing protein</fullName>
    </recommendedName>
</protein>
<evidence type="ECO:0000313" key="2">
    <source>
        <dbReference type="EnsemblPlants" id="OPUNC11G03180.1"/>
    </source>
</evidence>
<dbReference type="STRING" id="4537.A0A0E0MCL0"/>
<accession>A0A0E0MCL0</accession>
<reference evidence="2" key="2">
    <citation type="submission" date="2018-05" db="EMBL/GenBank/DDBJ databases">
        <title>OpunRS2 (Oryza punctata Reference Sequence Version 2).</title>
        <authorList>
            <person name="Zhang J."/>
            <person name="Kudrna D."/>
            <person name="Lee S."/>
            <person name="Talag J."/>
            <person name="Welchert J."/>
            <person name="Wing R.A."/>
        </authorList>
    </citation>
    <scope>NUCLEOTIDE SEQUENCE [LARGE SCALE GENOMIC DNA]</scope>
</reference>
<dbReference type="EnsemblPlants" id="OPUNC11G03180.1">
    <property type="protein sequence ID" value="OPUNC11G03180.1"/>
    <property type="gene ID" value="OPUNC11G03180"/>
</dbReference>
<dbReference type="InterPro" id="IPR005174">
    <property type="entry name" value="KIB1-4_b-propeller"/>
</dbReference>
<name>A0A0E0MCL0_ORYPU</name>
<dbReference type="Gramene" id="OPUNC11G03180.1">
    <property type="protein sequence ID" value="OPUNC11G03180.1"/>
    <property type="gene ID" value="OPUNC11G03180"/>
</dbReference>
<reference evidence="2" key="1">
    <citation type="submission" date="2015-04" db="UniProtKB">
        <authorList>
            <consortium name="EnsemblPlants"/>
        </authorList>
    </citation>
    <scope>IDENTIFICATION</scope>
</reference>
<dbReference type="PANTHER" id="PTHR33110">
    <property type="entry name" value="F-BOX/KELCH-REPEAT PROTEIN-RELATED"/>
    <property type="match status" value="1"/>
</dbReference>
<organism evidence="2">
    <name type="scientific">Oryza punctata</name>
    <name type="common">Red rice</name>
    <dbReference type="NCBI Taxonomy" id="4537"/>
    <lineage>
        <taxon>Eukaryota</taxon>
        <taxon>Viridiplantae</taxon>
        <taxon>Streptophyta</taxon>
        <taxon>Embryophyta</taxon>
        <taxon>Tracheophyta</taxon>
        <taxon>Spermatophyta</taxon>
        <taxon>Magnoliopsida</taxon>
        <taxon>Liliopsida</taxon>
        <taxon>Poales</taxon>
        <taxon>Poaceae</taxon>
        <taxon>BOP clade</taxon>
        <taxon>Oryzoideae</taxon>
        <taxon>Oryzeae</taxon>
        <taxon>Oryzinae</taxon>
        <taxon>Oryza</taxon>
    </lineage>
</organism>
<dbReference type="AlphaFoldDB" id="A0A0E0MCL0"/>
<evidence type="ECO:0000313" key="3">
    <source>
        <dbReference type="Proteomes" id="UP000026962"/>
    </source>
</evidence>
<dbReference type="Proteomes" id="UP000026962">
    <property type="component" value="Chromosome 11"/>
</dbReference>
<dbReference type="PANTHER" id="PTHR33110:SF108">
    <property type="entry name" value="OS11G0154200 PROTEIN"/>
    <property type="match status" value="1"/>
</dbReference>
<feature type="domain" description="KIB1-4 beta-propeller" evidence="1">
    <location>
        <begin position="3"/>
        <end position="98"/>
    </location>
</feature>
<evidence type="ECO:0000259" key="1">
    <source>
        <dbReference type="Pfam" id="PF03478"/>
    </source>
</evidence>
<sequence>MHSSWSMTNPNIWCHDIAFHNGKLYSITNDDVLFVHEFFTTAAAADRGGSARVTASSAPVTDARPPTEHLAGNNGFHRLSFTSYLVVSLTGKLLLVRWSFPDVLFSGEGFSFGS</sequence>
<keyword evidence="3" id="KW-1185">Reference proteome</keyword>
<dbReference type="HOGENOM" id="CLU_2125110_0_0_1"/>
<proteinExistence type="predicted"/>
<dbReference type="Pfam" id="PF03478">
    <property type="entry name" value="Beta-prop_KIB1-4"/>
    <property type="match status" value="1"/>
</dbReference>